<dbReference type="PANTHER" id="PTHR43699:SF1">
    <property type="entry name" value="3-DEHYDROQUINATE DEHYDRATASE"/>
    <property type="match status" value="1"/>
</dbReference>
<dbReference type="InterPro" id="IPR050146">
    <property type="entry name" value="Type-I_3-dehydroquinase"/>
</dbReference>
<gene>
    <name evidence="5" type="primary">aroD</name>
    <name evidence="5" type="ORF">HMPREF0183_0685</name>
</gene>
<evidence type="ECO:0000313" key="6">
    <source>
        <dbReference type="Proteomes" id="UP000005714"/>
    </source>
</evidence>
<dbReference type="OrthoDB" id="9813659at2"/>
<evidence type="ECO:0000256" key="1">
    <source>
        <dbReference type="ARBA" id="ARBA00001864"/>
    </source>
</evidence>
<dbReference type="STRING" id="585530.HMPREF0183_0685"/>
<accession>D4YL75</accession>
<dbReference type="Pfam" id="PF01487">
    <property type="entry name" value="DHquinase_I"/>
    <property type="match status" value="1"/>
</dbReference>
<sequence length="287" mass="29413">MGMKPLPFCSRMPAIISSVTCTSVNDIHGVGDEWLTPGPTSPDVVEWRVDPLVSALTTGSAAGGGAASGGLTRRDSDLGGGDLGGKIAEVATALCERAQLPLIFTVRSEAEGGQCAEAAYTSAVEALTQCAETSGAAVASAGTDGATDVEIALDVEVARPDSRSLIEKARAQGTHVIASFHDFSATPHDLLERMRTMERAGASVAKIAVTPASMDDVIRVLDVTNRAQDALNIPVIAIAMGRMGAVTRLMGSEFGSCATFATGPQGASAPGQYSVAQVRQLAQVLKA</sequence>
<keyword evidence="6" id="KW-1185">Reference proteome</keyword>
<keyword evidence="3 5" id="KW-0456">Lyase</keyword>
<name>D4YL75_9MICO</name>
<keyword evidence="4" id="KW-0704">Schiff base</keyword>
<comment type="catalytic activity">
    <reaction evidence="1">
        <text>3-dehydroquinate = 3-dehydroshikimate + H2O</text>
        <dbReference type="Rhea" id="RHEA:21096"/>
        <dbReference type="ChEBI" id="CHEBI:15377"/>
        <dbReference type="ChEBI" id="CHEBI:16630"/>
        <dbReference type="ChEBI" id="CHEBI:32364"/>
        <dbReference type="EC" id="4.2.1.10"/>
    </reaction>
</comment>
<evidence type="ECO:0000256" key="2">
    <source>
        <dbReference type="ARBA" id="ARBA00012060"/>
    </source>
</evidence>
<evidence type="ECO:0000256" key="3">
    <source>
        <dbReference type="ARBA" id="ARBA00023239"/>
    </source>
</evidence>
<dbReference type="SUPFAM" id="SSF51569">
    <property type="entry name" value="Aldolase"/>
    <property type="match status" value="1"/>
</dbReference>
<dbReference type="InterPro" id="IPR001381">
    <property type="entry name" value="DHquinase_I"/>
</dbReference>
<proteinExistence type="predicted"/>
<dbReference type="GO" id="GO:0003855">
    <property type="term" value="F:3-dehydroquinate dehydratase activity"/>
    <property type="evidence" value="ECO:0007669"/>
    <property type="project" value="UniProtKB-EC"/>
</dbReference>
<dbReference type="eggNOG" id="COG0710">
    <property type="taxonomic scope" value="Bacteria"/>
</dbReference>
<dbReference type="GO" id="GO:0046279">
    <property type="term" value="P:3,4-dihydroxybenzoate biosynthetic process"/>
    <property type="evidence" value="ECO:0007669"/>
    <property type="project" value="UniProtKB-ARBA"/>
</dbReference>
<evidence type="ECO:0000256" key="4">
    <source>
        <dbReference type="ARBA" id="ARBA00023270"/>
    </source>
</evidence>
<dbReference type="InterPro" id="IPR013785">
    <property type="entry name" value="Aldolase_TIM"/>
</dbReference>
<comment type="caution">
    <text evidence="5">The sequence shown here is derived from an EMBL/GenBank/DDBJ whole genome shotgun (WGS) entry which is preliminary data.</text>
</comment>
<reference evidence="5 6" key="1">
    <citation type="submission" date="2010-04" db="EMBL/GenBank/DDBJ databases">
        <authorList>
            <person name="Qin X."/>
            <person name="Bachman B."/>
            <person name="Battles P."/>
            <person name="Bell A."/>
            <person name="Bess C."/>
            <person name="Bickham C."/>
            <person name="Chaboub L."/>
            <person name="Chen D."/>
            <person name="Coyle M."/>
            <person name="Deiros D.R."/>
            <person name="Dinh H."/>
            <person name="Forbes L."/>
            <person name="Fowler G."/>
            <person name="Francisco L."/>
            <person name="Fu Q."/>
            <person name="Gubbala S."/>
            <person name="Hale W."/>
            <person name="Han Y."/>
            <person name="Hemphill L."/>
            <person name="Highlander S.K."/>
            <person name="Hirani K."/>
            <person name="Hogues M."/>
            <person name="Jackson L."/>
            <person name="Jakkamsetti A."/>
            <person name="Javaid M."/>
            <person name="Jiang H."/>
            <person name="Korchina V."/>
            <person name="Kovar C."/>
            <person name="Lara F."/>
            <person name="Lee S."/>
            <person name="Mata R."/>
            <person name="Mathew T."/>
            <person name="Moen C."/>
            <person name="Morales K."/>
            <person name="Munidasa M."/>
            <person name="Nazareth L."/>
            <person name="Ngo R."/>
            <person name="Nguyen L."/>
            <person name="Okwuonu G."/>
            <person name="Ongeri F."/>
            <person name="Patil S."/>
            <person name="Petrosino J."/>
            <person name="Pham C."/>
            <person name="Pham P."/>
            <person name="Pu L.-L."/>
            <person name="Puazo M."/>
            <person name="Raj R."/>
            <person name="Reid J."/>
            <person name="Rouhana J."/>
            <person name="Saada N."/>
            <person name="Shang Y."/>
            <person name="Simmons D."/>
            <person name="Thornton R."/>
            <person name="Warren J."/>
            <person name="Weissenberger G."/>
            <person name="Zhang J."/>
            <person name="Zhang L."/>
            <person name="Zhou C."/>
            <person name="Zhu D."/>
            <person name="Muzny D."/>
            <person name="Worley K."/>
            <person name="Gibbs R."/>
        </authorList>
    </citation>
    <scope>NUCLEOTIDE SEQUENCE [LARGE SCALE GENOMIC DNA]</scope>
    <source>
        <strain evidence="5 6">ATCC 49030</strain>
    </source>
</reference>
<dbReference type="Proteomes" id="UP000005714">
    <property type="component" value="Unassembled WGS sequence"/>
</dbReference>
<dbReference type="PANTHER" id="PTHR43699">
    <property type="entry name" value="3-DEHYDROQUINATE DEHYDRATASE"/>
    <property type="match status" value="1"/>
</dbReference>
<dbReference type="EMBL" id="ADNU01000018">
    <property type="protein sequence ID" value="EFG48169.1"/>
    <property type="molecule type" value="Genomic_DNA"/>
</dbReference>
<evidence type="ECO:0000313" key="5">
    <source>
        <dbReference type="EMBL" id="EFG48169.1"/>
    </source>
</evidence>
<protein>
    <recommendedName>
        <fullName evidence="2">3-dehydroquinate dehydratase</fullName>
        <ecNumber evidence="2">4.2.1.10</ecNumber>
    </recommendedName>
</protein>
<dbReference type="CDD" id="cd00502">
    <property type="entry name" value="DHQase_I"/>
    <property type="match status" value="1"/>
</dbReference>
<dbReference type="Gene3D" id="3.20.20.70">
    <property type="entry name" value="Aldolase class I"/>
    <property type="match status" value="1"/>
</dbReference>
<dbReference type="AlphaFoldDB" id="D4YL75"/>
<organism evidence="5 6">
    <name type="scientific">Brevibacterium mcbrellneri ATCC 49030</name>
    <dbReference type="NCBI Taxonomy" id="585530"/>
    <lineage>
        <taxon>Bacteria</taxon>
        <taxon>Bacillati</taxon>
        <taxon>Actinomycetota</taxon>
        <taxon>Actinomycetes</taxon>
        <taxon>Micrococcales</taxon>
        <taxon>Brevibacteriaceae</taxon>
        <taxon>Brevibacterium</taxon>
    </lineage>
</organism>
<dbReference type="EC" id="4.2.1.10" evidence="2"/>